<dbReference type="Proteomes" id="UP000193144">
    <property type="component" value="Unassembled WGS sequence"/>
</dbReference>
<reference evidence="2 3" key="1">
    <citation type="submission" date="2016-07" db="EMBL/GenBank/DDBJ databases">
        <title>Pervasive Adenine N6-methylation of Active Genes in Fungi.</title>
        <authorList>
            <consortium name="DOE Joint Genome Institute"/>
            <person name="Mondo S.J."/>
            <person name="Dannebaum R.O."/>
            <person name="Kuo R.C."/>
            <person name="Labutti K."/>
            <person name="Haridas S."/>
            <person name="Kuo A."/>
            <person name="Salamov A."/>
            <person name="Ahrendt S.R."/>
            <person name="Lipzen A."/>
            <person name="Sullivan W."/>
            <person name="Andreopoulos W.B."/>
            <person name="Clum A."/>
            <person name="Lindquist E."/>
            <person name="Daum C."/>
            <person name="Ramamoorthy G.K."/>
            <person name="Gryganskyi A."/>
            <person name="Culley D."/>
            <person name="Magnuson J.K."/>
            <person name="James T.Y."/>
            <person name="O'Malley M.A."/>
            <person name="Stajich J.E."/>
            <person name="Spatafora J.W."/>
            <person name="Visel A."/>
            <person name="Grigoriev I.V."/>
        </authorList>
    </citation>
    <scope>NUCLEOTIDE SEQUENCE [LARGE SCALE GENOMIC DNA]</scope>
    <source>
        <strain evidence="2 3">CBS 115471</strain>
    </source>
</reference>
<dbReference type="Gene3D" id="3.40.50.720">
    <property type="entry name" value="NAD(P)-binding Rossmann-like Domain"/>
    <property type="match status" value="1"/>
</dbReference>
<comment type="caution">
    <text evidence="2">The sequence shown here is derived from an EMBL/GenBank/DDBJ whole genome shotgun (WGS) entry which is preliminary data.</text>
</comment>
<dbReference type="OrthoDB" id="3509362at2759"/>
<feature type="domain" description="Enoyl reductase (ER)" evidence="1">
    <location>
        <begin position="17"/>
        <end position="329"/>
    </location>
</feature>
<dbReference type="InterPro" id="IPR020843">
    <property type="entry name" value="ER"/>
</dbReference>
<name>A0A1Y1ZYM2_9PLEO</name>
<dbReference type="CDD" id="cd05289">
    <property type="entry name" value="MDR_like_2"/>
    <property type="match status" value="1"/>
</dbReference>
<sequence length="336" mass="35820">MANALPSKQTAVLFNTKDNTLSITESAPIPSSTTEHLIKVHSTAITNGELTWAPFCPDWPALHVPCYDVSGTIVSTLPNSKFTMGDRVYGRVHAGREGTARQYATILSSETAMIPQGIDMTTAACVPMSALTAWQAVFEQGALSAVPYVSDAGDVVGGQARGKRVLVLGAAGGVGLMAVQFAKLAGTFVAGTAGPKNREFVLGLGVDEVVDYTTTSMEAWVSGSEDRKFDLVFDCAGGKSMLDGWNAVKKDGVYVSVVPGFKEPEGGKPEGMRSAWFVMESRGEELEAIGRFIEKGLVRTWVDSVWKIEEFEEAFAKTATGHARGKVVIKVAEDEA</sequence>
<dbReference type="Pfam" id="PF13602">
    <property type="entry name" value="ADH_zinc_N_2"/>
    <property type="match status" value="1"/>
</dbReference>
<dbReference type="PROSITE" id="PS01162">
    <property type="entry name" value="QOR_ZETA_CRYSTAL"/>
    <property type="match status" value="1"/>
</dbReference>
<dbReference type="Pfam" id="PF08240">
    <property type="entry name" value="ADH_N"/>
    <property type="match status" value="1"/>
</dbReference>
<dbReference type="GO" id="GO:0005739">
    <property type="term" value="C:mitochondrion"/>
    <property type="evidence" value="ECO:0007669"/>
    <property type="project" value="TreeGrafter"/>
</dbReference>
<protein>
    <recommendedName>
        <fullName evidence="1">Enoyl reductase (ER) domain-containing protein</fullName>
    </recommendedName>
</protein>
<dbReference type="InterPro" id="IPR011032">
    <property type="entry name" value="GroES-like_sf"/>
</dbReference>
<evidence type="ECO:0000259" key="1">
    <source>
        <dbReference type="SMART" id="SM00829"/>
    </source>
</evidence>
<dbReference type="SUPFAM" id="SSF50129">
    <property type="entry name" value="GroES-like"/>
    <property type="match status" value="1"/>
</dbReference>
<dbReference type="PANTHER" id="PTHR11695">
    <property type="entry name" value="ALCOHOL DEHYDROGENASE RELATED"/>
    <property type="match status" value="1"/>
</dbReference>
<dbReference type="AlphaFoldDB" id="A0A1Y1ZYM2"/>
<dbReference type="EMBL" id="MCFA01000026">
    <property type="protein sequence ID" value="ORY15342.1"/>
    <property type="molecule type" value="Genomic_DNA"/>
</dbReference>
<dbReference type="Gene3D" id="3.90.180.10">
    <property type="entry name" value="Medium-chain alcohol dehydrogenases, catalytic domain"/>
    <property type="match status" value="1"/>
</dbReference>
<dbReference type="SUPFAM" id="SSF51735">
    <property type="entry name" value="NAD(P)-binding Rossmann-fold domains"/>
    <property type="match status" value="1"/>
</dbReference>
<keyword evidence="3" id="KW-1185">Reference proteome</keyword>
<organism evidence="2 3">
    <name type="scientific">Clohesyomyces aquaticus</name>
    <dbReference type="NCBI Taxonomy" id="1231657"/>
    <lineage>
        <taxon>Eukaryota</taxon>
        <taxon>Fungi</taxon>
        <taxon>Dikarya</taxon>
        <taxon>Ascomycota</taxon>
        <taxon>Pezizomycotina</taxon>
        <taxon>Dothideomycetes</taxon>
        <taxon>Pleosporomycetidae</taxon>
        <taxon>Pleosporales</taxon>
        <taxon>Lindgomycetaceae</taxon>
        <taxon>Clohesyomyces</taxon>
    </lineage>
</organism>
<dbReference type="GO" id="GO:0016491">
    <property type="term" value="F:oxidoreductase activity"/>
    <property type="evidence" value="ECO:0007669"/>
    <property type="project" value="InterPro"/>
</dbReference>
<proteinExistence type="predicted"/>
<dbReference type="GO" id="GO:0008270">
    <property type="term" value="F:zinc ion binding"/>
    <property type="evidence" value="ECO:0007669"/>
    <property type="project" value="InterPro"/>
</dbReference>
<evidence type="ECO:0000313" key="2">
    <source>
        <dbReference type="EMBL" id="ORY15342.1"/>
    </source>
</evidence>
<gene>
    <name evidence="2" type="ORF">BCR34DRAFT_622966</name>
</gene>
<dbReference type="InterPro" id="IPR050700">
    <property type="entry name" value="YIM1/Zinc_Alcohol_DH_Fams"/>
</dbReference>
<dbReference type="PANTHER" id="PTHR11695:SF647">
    <property type="entry name" value="ENOYL REDUCTASE (ER) DOMAIN-CONTAINING PROTEIN"/>
    <property type="match status" value="1"/>
</dbReference>
<dbReference type="InterPro" id="IPR036291">
    <property type="entry name" value="NAD(P)-bd_dom_sf"/>
</dbReference>
<dbReference type="STRING" id="1231657.A0A1Y1ZYM2"/>
<dbReference type="InterPro" id="IPR013154">
    <property type="entry name" value="ADH-like_N"/>
</dbReference>
<accession>A0A1Y1ZYM2</accession>
<dbReference type="SMART" id="SM00829">
    <property type="entry name" value="PKS_ER"/>
    <property type="match status" value="1"/>
</dbReference>
<evidence type="ECO:0000313" key="3">
    <source>
        <dbReference type="Proteomes" id="UP000193144"/>
    </source>
</evidence>
<dbReference type="InterPro" id="IPR002364">
    <property type="entry name" value="Quin_OxRdtase/zeta-crystal_CS"/>
</dbReference>